<evidence type="ECO:0000313" key="2">
    <source>
        <dbReference type="EMBL" id="MBK1878056.1"/>
    </source>
</evidence>
<keyword evidence="1" id="KW-0472">Membrane</keyword>
<dbReference type="Pfam" id="PF07963">
    <property type="entry name" value="N_methyl"/>
    <property type="match status" value="1"/>
</dbReference>
<keyword evidence="3" id="KW-1185">Reference proteome</keyword>
<dbReference type="InterPro" id="IPR012902">
    <property type="entry name" value="N_methyl_site"/>
</dbReference>
<feature type="transmembrane region" description="Helical" evidence="1">
    <location>
        <begin position="12"/>
        <end position="33"/>
    </location>
</feature>
<accession>A0A934S020</accession>
<dbReference type="NCBIfam" id="TIGR02532">
    <property type="entry name" value="IV_pilin_GFxxxE"/>
    <property type="match status" value="1"/>
</dbReference>
<gene>
    <name evidence="2" type="ORF">JIN87_14350</name>
</gene>
<dbReference type="PROSITE" id="PS00409">
    <property type="entry name" value="PROKAR_NTER_METHYL"/>
    <property type="match status" value="1"/>
</dbReference>
<keyword evidence="1" id="KW-0812">Transmembrane</keyword>
<dbReference type="InterPro" id="IPR045584">
    <property type="entry name" value="Pilin-like"/>
</dbReference>
<dbReference type="EMBL" id="JAENIL010000025">
    <property type="protein sequence ID" value="MBK1878056.1"/>
    <property type="molecule type" value="Genomic_DNA"/>
</dbReference>
<evidence type="ECO:0000313" key="3">
    <source>
        <dbReference type="Proteomes" id="UP000617628"/>
    </source>
</evidence>
<dbReference type="SUPFAM" id="SSF54523">
    <property type="entry name" value="Pili subunits"/>
    <property type="match status" value="1"/>
</dbReference>
<organism evidence="2 3">
    <name type="scientific">Pelagicoccus mobilis</name>
    <dbReference type="NCBI Taxonomy" id="415221"/>
    <lineage>
        <taxon>Bacteria</taxon>
        <taxon>Pseudomonadati</taxon>
        <taxon>Verrucomicrobiota</taxon>
        <taxon>Opitutia</taxon>
        <taxon>Puniceicoccales</taxon>
        <taxon>Pelagicoccaceae</taxon>
        <taxon>Pelagicoccus</taxon>
    </lineage>
</organism>
<protein>
    <submittedName>
        <fullName evidence="2">Prepilin-type N-terminal cleavage/methylation domain-containing protein</fullName>
    </submittedName>
</protein>
<proteinExistence type="predicted"/>
<comment type="caution">
    <text evidence="2">The sequence shown here is derived from an EMBL/GenBank/DDBJ whole genome shotgun (WGS) entry which is preliminary data.</text>
</comment>
<dbReference type="Proteomes" id="UP000617628">
    <property type="component" value="Unassembled WGS sequence"/>
</dbReference>
<evidence type="ECO:0000256" key="1">
    <source>
        <dbReference type="SAM" id="Phobius"/>
    </source>
</evidence>
<dbReference type="RefSeq" id="WP_200356270.1">
    <property type="nucleotide sequence ID" value="NZ_JAENIL010000025.1"/>
</dbReference>
<keyword evidence="1" id="KW-1133">Transmembrane helix</keyword>
<reference evidence="2" key="1">
    <citation type="submission" date="2021-01" db="EMBL/GenBank/DDBJ databases">
        <title>Modified the classification status of verrucomicrobia.</title>
        <authorList>
            <person name="Feng X."/>
        </authorList>
    </citation>
    <scope>NUCLEOTIDE SEQUENCE</scope>
    <source>
        <strain evidence="2">KCTC 13126</strain>
    </source>
</reference>
<sequence length="176" mass="19586">MFRNSKRGAEGFTLIEVLLAVALVAMLGSVLVMNINSLLRDGELETLEREYWRAVESARSGAVFNQQVHFLEWDGKEQRFLVRSAGETEAFEVDTSSMGDVEIEVFFEEVAPENSYVLIAGELVAKREIATVGFYPDGTCSPYTVSMKIAGFETNFQMDPWTGVQLVDPNEDEAGI</sequence>
<name>A0A934S020_9BACT</name>
<dbReference type="AlphaFoldDB" id="A0A934S020"/>